<dbReference type="InterPro" id="IPR021338">
    <property type="entry name" value="DUF2953"/>
</dbReference>
<evidence type="ECO:0000313" key="3">
    <source>
        <dbReference type="Proteomes" id="UP000054016"/>
    </source>
</evidence>
<evidence type="ECO:0000256" key="1">
    <source>
        <dbReference type="SAM" id="Phobius"/>
    </source>
</evidence>
<dbReference type="Proteomes" id="UP000054016">
    <property type="component" value="Unassembled WGS sequence"/>
</dbReference>
<gene>
    <name evidence="2" type="ORF">AC478_00615</name>
</gene>
<proteinExistence type="predicted"/>
<accession>A0A0M0BUL9</accession>
<dbReference type="AlphaFoldDB" id="A0A0M0BUL9"/>
<keyword evidence="1" id="KW-0812">Transmembrane</keyword>
<organism evidence="2 3">
    <name type="scientific">miscellaneous Crenarchaeota group-1 archaeon SG8-32-3</name>
    <dbReference type="NCBI Taxonomy" id="1685125"/>
    <lineage>
        <taxon>Archaea</taxon>
        <taxon>Candidatus Bathyarchaeota</taxon>
        <taxon>MCG-1</taxon>
    </lineage>
</organism>
<evidence type="ECO:0008006" key="4">
    <source>
        <dbReference type="Google" id="ProtNLM"/>
    </source>
</evidence>
<name>A0A0M0BUL9_9ARCH</name>
<keyword evidence="1" id="KW-1133">Transmembrane helix</keyword>
<comment type="caution">
    <text evidence="2">The sequence shown here is derived from an EMBL/GenBank/DDBJ whole genome shotgun (WGS) entry which is preliminary data.</text>
</comment>
<dbReference type="EMBL" id="LFWV01000005">
    <property type="protein sequence ID" value="KON32317.1"/>
    <property type="molecule type" value="Genomic_DNA"/>
</dbReference>
<feature type="transmembrane region" description="Helical" evidence="1">
    <location>
        <begin position="175"/>
        <end position="195"/>
    </location>
</feature>
<sequence>MLFVLTLSLLILAVVVAVLAIPFEVIFKIHRYKELQSDVAVRWLFGVVKFSIPSSPHKQKQIDIPRESTTVKKATGKRGSARAIKNLLWNARFRYRLLRFVKDVFKTIHIASFYLRVRLGLDDPADTGRLWAFFGPLSVFLSSHSNSTVSLEPDFEKEIVYVDSSGAIRIVPLQVIFTILAFLFSPITISALWSMSKLNKR</sequence>
<keyword evidence="1" id="KW-0472">Membrane</keyword>
<dbReference type="Pfam" id="PF11167">
    <property type="entry name" value="DUF2953"/>
    <property type="match status" value="1"/>
</dbReference>
<evidence type="ECO:0000313" key="2">
    <source>
        <dbReference type="EMBL" id="KON32317.1"/>
    </source>
</evidence>
<reference evidence="3" key="1">
    <citation type="submission" date="2015-06" db="EMBL/GenBank/DDBJ databases">
        <title>New insights into the roles of widespread benthic archaea in carbon and nitrogen cycling.</title>
        <authorList>
            <person name="Lazar C.S."/>
            <person name="Baker B.J."/>
            <person name="Seitz K.W."/>
            <person name="Hyde A.S."/>
            <person name="Dick G.J."/>
            <person name="Hinrichs K.-U."/>
            <person name="Teske A.P."/>
        </authorList>
    </citation>
    <scope>NUCLEOTIDE SEQUENCE [LARGE SCALE GENOMIC DNA]</scope>
</reference>
<protein>
    <recommendedName>
        <fullName evidence="4">DUF2953 domain-containing protein</fullName>
    </recommendedName>
</protein>